<evidence type="ECO:0000256" key="2">
    <source>
        <dbReference type="SAM" id="SignalP"/>
    </source>
</evidence>
<protein>
    <recommendedName>
        <fullName evidence="7">Cadherin</fullName>
    </recommendedName>
</protein>
<accession>A0A0A2M6L8</accession>
<feature type="domain" description="Secretion system C-terminal sorting" evidence="4">
    <location>
        <begin position="383"/>
        <end position="454"/>
    </location>
</feature>
<gene>
    <name evidence="5" type="ORF">Q765_07710</name>
</gene>
<reference evidence="5 6" key="1">
    <citation type="submission" date="2013-09" db="EMBL/GenBank/DDBJ databases">
        <authorList>
            <person name="Zeng Z."/>
            <person name="Chen C."/>
        </authorList>
    </citation>
    <scope>NUCLEOTIDE SEQUENCE [LARGE SCALE GENOMIC DNA]</scope>
    <source>
        <strain evidence="5 6">WB 3.3-2</strain>
    </source>
</reference>
<comment type="caution">
    <text evidence="5">The sequence shown here is derived from an EMBL/GenBank/DDBJ whole genome shotgun (WGS) entry which is preliminary data.</text>
</comment>
<dbReference type="STRING" id="1121895.GCA_000378485_01861"/>
<proteinExistence type="predicted"/>
<dbReference type="PANTHER" id="PTHR19328">
    <property type="entry name" value="HEDGEHOG-INTERACTING PROTEIN"/>
    <property type="match status" value="1"/>
</dbReference>
<evidence type="ECO:0000259" key="3">
    <source>
        <dbReference type="Pfam" id="PF07995"/>
    </source>
</evidence>
<evidence type="ECO:0008006" key="7">
    <source>
        <dbReference type="Google" id="ProtNLM"/>
    </source>
</evidence>
<evidence type="ECO:0000313" key="5">
    <source>
        <dbReference type="EMBL" id="KGO87083.1"/>
    </source>
</evidence>
<dbReference type="OrthoDB" id="9770043at2"/>
<feature type="signal peptide" evidence="2">
    <location>
        <begin position="1"/>
        <end position="18"/>
    </location>
</feature>
<dbReference type="eggNOG" id="COG2133">
    <property type="taxonomic scope" value="Bacteria"/>
</dbReference>
<sequence>MKRKFLLPFLLFGCAAFAQTIAPVQFASGFNGITEIVHAGTSRLYVVQQEGTVRMLEADGAIGEIPFLDITDVVNYNGERGLLGLAFHPQYVTNGYFYVYYTNSTGDNTVVRYTRSTANPDAADTTTALPILTIPHPGNTNHNGGCMRFGPDGYLYISSGDGGGSGDVNGNAQNIDVLLGKMLRIDVDVDVEYGIPGTNPFQSEDGADEVWAYGLRNAWKFSFGRSDGSMWIADVGQGVIEEINKVNPANAGLNFGWRCYEGNEVYNNAGCADSNTLTFPVAEYTHAEGGCSITGGYVYTGTAYPNLQGKYFFADYCSNKIGWVNSTTPGDITWTEDFEGNFTTFAEDVNGELYIAGGTNGVIYKITDSTAGMEQFAKSGISVYPNPAHNEVFIDLKNQAVTAQLTVFDLGGKRLIQQTIAPNVNSIDTSVFQAGIYLLEINASGNKIQQKLIIN</sequence>
<name>A0A0A2M6L8_9FLAO</name>
<feature type="chain" id="PRO_5001990960" description="Cadherin" evidence="2">
    <location>
        <begin position="19"/>
        <end position="455"/>
    </location>
</feature>
<evidence type="ECO:0000259" key="4">
    <source>
        <dbReference type="Pfam" id="PF18962"/>
    </source>
</evidence>
<dbReference type="EMBL" id="JRLX01000006">
    <property type="protein sequence ID" value="KGO87083.1"/>
    <property type="molecule type" value="Genomic_DNA"/>
</dbReference>
<dbReference type="InterPro" id="IPR026444">
    <property type="entry name" value="Secre_tail"/>
</dbReference>
<dbReference type="Proteomes" id="UP000030152">
    <property type="component" value="Unassembled WGS sequence"/>
</dbReference>
<dbReference type="Gene3D" id="2.120.10.30">
    <property type="entry name" value="TolB, C-terminal domain"/>
    <property type="match status" value="1"/>
</dbReference>
<evidence type="ECO:0000256" key="1">
    <source>
        <dbReference type="ARBA" id="ARBA00022729"/>
    </source>
</evidence>
<organism evidence="5 6">
    <name type="scientific">Flavobacterium rivuli WB 3.3-2 = DSM 21788</name>
    <dbReference type="NCBI Taxonomy" id="1121895"/>
    <lineage>
        <taxon>Bacteria</taxon>
        <taxon>Pseudomonadati</taxon>
        <taxon>Bacteroidota</taxon>
        <taxon>Flavobacteriia</taxon>
        <taxon>Flavobacteriales</taxon>
        <taxon>Flavobacteriaceae</taxon>
        <taxon>Flavobacterium</taxon>
    </lineage>
</organism>
<dbReference type="InterPro" id="IPR011041">
    <property type="entry name" value="Quinoprot_gluc/sorb_DH_b-prop"/>
</dbReference>
<keyword evidence="1 2" id="KW-0732">Signal</keyword>
<dbReference type="Pfam" id="PF18962">
    <property type="entry name" value="Por_Secre_tail"/>
    <property type="match status" value="1"/>
</dbReference>
<evidence type="ECO:0000313" key="6">
    <source>
        <dbReference type="Proteomes" id="UP000030152"/>
    </source>
</evidence>
<dbReference type="NCBIfam" id="TIGR04183">
    <property type="entry name" value="Por_Secre_tail"/>
    <property type="match status" value="1"/>
</dbReference>
<feature type="domain" description="Glucose/Sorbosone dehydrogenase" evidence="3">
    <location>
        <begin position="42"/>
        <end position="354"/>
    </location>
</feature>
<dbReference type="InterPro" id="IPR011042">
    <property type="entry name" value="6-blade_b-propeller_TolB-like"/>
</dbReference>
<dbReference type="InterPro" id="IPR012938">
    <property type="entry name" value="Glc/Sorbosone_DH"/>
</dbReference>
<dbReference type="AlphaFoldDB" id="A0A0A2M6L8"/>
<dbReference type="Pfam" id="PF07995">
    <property type="entry name" value="GSDH"/>
    <property type="match status" value="1"/>
</dbReference>
<keyword evidence="6" id="KW-1185">Reference proteome</keyword>
<dbReference type="PANTHER" id="PTHR19328:SF75">
    <property type="entry name" value="ALDOSE SUGAR DEHYDROGENASE YLII"/>
    <property type="match status" value="1"/>
</dbReference>
<dbReference type="RefSeq" id="WP_020213020.1">
    <property type="nucleotide sequence ID" value="NZ_JRLX01000006.1"/>
</dbReference>
<dbReference type="SUPFAM" id="SSF50952">
    <property type="entry name" value="Soluble quinoprotein glucose dehydrogenase"/>
    <property type="match status" value="1"/>
</dbReference>